<keyword evidence="7" id="KW-0521">NADP</keyword>
<dbReference type="InterPro" id="IPR020867">
    <property type="entry name" value="THF_DH/CycHdrlase_CS"/>
</dbReference>
<organism evidence="14">
    <name type="scientific">groundwater metagenome</name>
    <dbReference type="NCBI Taxonomy" id="717931"/>
    <lineage>
        <taxon>unclassified sequences</taxon>
        <taxon>metagenomes</taxon>
        <taxon>ecological metagenomes</taxon>
    </lineage>
</organism>
<keyword evidence="3" id="KW-0554">One-carbon metabolism</keyword>
<keyword evidence="10" id="KW-0486">Methionine biosynthesis</keyword>
<proteinExistence type="inferred from homology"/>
<gene>
    <name evidence="14" type="primary">folD</name>
    <name evidence="14" type="ORF">MSIBF_A1430005</name>
</gene>
<evidence type="ECO:0000256" key="5">
    <source>
        <dbReference type="ARBA" id="ARBA00022755"/>
    </source>
</evidence>
<feature type="domain" description="Tetrahydrofolate dehydrogenase/cyclohydrolase NAD(P)-binding" evidence="13">
    <location>
        <begin position="139"/>
        <end position="280"/>
    </location>
</feature>
<dbReference type="EC" id="3.5.4.9" evidence="14"/>
<dbReference type="InterPro" id="IPR020630">
    <property type="entry name" value="THF_DH/CycHdrlase_cat_dom"/>
</dbReference>
<keyword evidence="8 14" id="KW-0560">Oxidoreductase</keyword>
<dbReference type="AlphaFoldDB" id="A0A098E693"/>
<dbReference type="PROSITE" id="PS00766">
    <property type="entry name" value="THF_DHG_CYH_1"/>
    <property type="match status" value="1"/>
</dbReference>
<comment type="pathway">
    <text evidence="1">One-carbon metabolism; tetrahydrofolate interconversion.</text>
</comment>
<dbReference type="GO" id="GO:0006164">
    <property type="term" value="P:purine nucleotide biosynthetic process"/>
    <property type="evidence" value="ECO:0007669"/>
    <property type="project" value="UniProtKB-KW"/>
</dbReference>
<evidence type="ECO:0000256" key="10">
    <source>
        <dbReference type="ARBA" id="ARBA00023167"/>
    </source>
</evidence>
<keyword evidence="5" id="KW-0658">Purine biosynthesis</keyword>
<dbReference type="Gene3D" id="3.40.50.720">
    <property type="entry name" value="NAD(P)-binding Rossmann-like Domain"/>
    <property type="match status" value="1"/>
</dbReference>
<dbReference type="GO" id="GO:0004488">
    <property type="term" value="F:methylenetetrahydrofolate dehydrogenase (NADP+) activity"/>
    <property type="evidence" value="ECO:0007669"/>
    <property type="project" value="UniProtKB-EC"/>
</dbReference>
<protein>
    <submittedName>
        <fullName evidence="14">Bifunctional protein FolD</fullName>
        <ecNumber evidence="14">1.5.1.5</ecNumber>
        <ecNumber evidence="14">3.5.4.9</ecNumber>
    </submittedName>
</protein>
<dbReference type="NCBIfam" id="NF010783">
    <property type="entry name" value="PRK14186.1"/>
    <property type="match status" value="1"/>
</dbReference>
<dbReference type="InterPro" id="IPR000672">
    <property type="entry name" value="THF_DH/CycHdrlase"/>
</dbReference>
<evidence type="ECO:0000256" key="9">
    <source>
        <dbReference type="ARBA" id="ARBA00023102"/>
    </source>
</evidence>
<evidence type="ECO:0000256" key="11">
    <source>
        <dbReference type="ARBA" id="ARBA00023268"/>
    </source>
</evidence>
<dbReference type="HAMAP" id="MF_01576">
    <property type="entry name" value="THF_DHG_CYH"/>
    <property type="match status" value="1"/>
</dbReference>
<evidence type="ECO:0000256" key="4">
    <source>
        <dbReference type="ARBA" id="ARBA00022605"/>
    </source>
</evidence>
<dbReference type="PRINTS" id="PR00085">
    <property type="entry name" value="THFDHDRGNASE"/>
</dbReference>
<comment type="subunit">
    <text evidence="2">Homodimer.</text>
</comment>
<dbReference type="CDD" id="cd01080">
    <property type="entry name" value="NAD_bind_m-THF_DH_Cyclohyd"/>
    <property type="match status" value="1"/>
</dbReference>
<evidence type="ECO:0000313" key="14">
    <source>
        <dbReference type="EMBL" id="CEG11417.1"/>
    </source>
</evidence>
<evidence type="ECO:0000256" key="7">
    <source>
        <dbReference type="ARBA" id="ARBA00022857"/>
    </source>
</evidence>
<evidence type="ECO:0000256" key="6">
    <source>
        <dbReference type="ARBA" id="ARBA00022801"/>
    </source>
</evidence>
<keyword evidence="6 14" id="KW-0378">Hydrolase</keyword>
<accession>A0A098E693</accession>
<keyword evidence="4" id="KW-0028">Amino-acid biosynthesis</keyword>
<dbReference type="GO" id="GO:0005829">
    <property type="term" value="C:cytosol"/>
    <property type="evidence" value="ECO:0007669"/>
    <property type="project" value="TreeGrafter"/>
</dbReference>
<keyword evidence="11" id="KW-0511">Multifunctional enzyme</keyword>
<evidence type="ECO:0000256" key="3">
    <source>
        <dbReference type="ARBA" id="ARBA00022563"/>
    </source>
</evidence>
<name>A0A098E693_9ZZZZ</name>
<dbReference type="FunFam" id="3.40.50.720:FF:000094">
    <property type="entry name" value="Bifunctional protein FolD"/>
    <property type="match status" value="1"/>
</dbReference>
<dbReference type="InterPro" id="IPR036291">
    <property type="entry name" value="NAD(P)-bd_dom_sf"/>
</dbReference>
<evidence type="ECO:0000256" key="1">
    <source>
        <dbReference type="ARBA" id="ARBA00004777"/>
    </source>
</evidence>
<dbReference type="GO" id="GO:0000105">
    <property type="term" value="P:L-histidine biosynthetic process"/>
    <property type="evidence" value="ECO:0007669"/>
    <property type="project" value="UniProtKB-KW"/>
</dbReference>
<dbReference type="SUPFAM" id="SSF51735">
    <property type="entry name" value="NAD(P)-binding Rossmann-fold domains"/>
    <property type="match status" value="1"/>
</dbReference>
<dbReference type="Pfam" id="PF02882">
    <property type="entry name" value="THF_DHG_CYH_C"/>
    <property type="match status" value="1"/>
</dbReference>
<dbReference type="Pfam" id="PF00763">
    <property type="entry name" value="THF_DHG_CYH"/>
    <property type="match status" value="1"/>
</dbReference>
<dbReference type="GO" id="GO:0004477">
    <property type="term" value="F:methenyltetrahydrofolate cyclohydrolase activity"/>
    <property type="evidence" value="ECO:0007669"/>
    <property type="project" value="UniProtKB-EC"/>
</dbReference>
<evidence type="ECO:0000259" key="12">
    <source>
        <dbReference type="Pfam" id="PF00763"/>
    </source>
</evidence>
<evidence type="ECO:0000259" key="13">
    <source>
        <dbReference type="Pfam" id="PF02882"/>
    </source>
</evidence>
<dbReference type="PANTHER" id="PTHR48099:SF5">
    <property type="entry name" value="C-1-TETRAHYDROFOLATE SYNTHASE, CYTOPLASMIC"/>
    <property type="match status" value="1"/>
</dbReference>
<evidence type="ECO:0000256" key="2">
    <source>
        <dbReference type="ARBA" id="ARBA00011738"/>
    </source>
</evidence>
<keyword evidence="9" id="KW-0368">Histidine biosynthesis</keyword>
<evidence type="ECO:0000256" key="8">
    <source>
        <dbReference type="ARBA" id="ARBA00023002"/>
    </source>
</evidence>
<dbReference type="InterPro" id="IPR020631">
    <property type="entry name" value="THF_DH/CycHdrlase_NAD-bd_dom"/>
</dbReference>
<feature type="domain" description="Tetrahydrofolate dehydrogenase/cyclohydrolase catalytic" evidence="12">
    <location>
        <begin position="5"/>
        <end position="120"/>
    </location>
</feature>
<dbReference type="EMBL" id="CCXY01000050">
    <property type="protein sequence ID" value="CEG11417.1"/>
    <property type="molecule type" value="Genomic_DNA"/>
</dbReference>
<sequence>MVIIIDGKKLSTEIKEEIKTEVENLNKTLNIRPSLATIIIGNNPASEIYVNLKHKACEECGINSLTKRFPETITEKELLDKIYELNNNKDINGILVQMPLPMHINPAKIMSAILPFKDVDGFNPVNSGKITNNDETLAPCTPKGVIYMLEKYNIKIEGSEVVIINHSAVVGKPLALMFLNRNATVTLCHVFTKNLKEHTLKADILISAVGKPNLITEYMVKEGAIVIDVGISRSNNKVVGDVDFENVKNKASFITPVPGGAGPMTIAMLLKNTVNACKMQMKE</sequence>
<dbReference type="FunFam" id="3.40.50.10860:FF:000005">
    <property type="entry name" value="C-1-tetrahydrofolate synthase, cytoplasmic, putative"/>
    <property type="match status" value="1"/>
</dbReference>
<dbReference type="SUPFAM" id="SSF53223">
    <property type="entry name" value="Aminoacid dehydrogenase-like, N-terminal domain"/>
    <property type="match status" value="1"/>
</dbReference>
<dbReference type="PANTHER" id="PTHR48099">
    <property type="entry name" value="C-1-TETRAHYDROFOLATE SYNTHASE, CYTOPLASMIC-RELATED"/>
    <property type="match status" value="1"/>
</dbReference>
<dbReference type="InterPro" id="IPR046346">
    <property type="entry name" value="Aminoacid_DH-like_N_sf"/>
</dbReference>
<dbReference type="EC" id="1.5.1.5" evidence="14"/>
<reference evidence="14" key="1">
    <citation type="submission" date="2014-09" db="EMBL/GenBank/DDBJ databases">
        <authorList>
            <person name="Probst J Alexander"/>
        </authorList>
    </citation>
    <scope>NUCLEOTIDE SEQUENCE</scope>
</reference>
<dbReference type="GO" id="GO:0035999">
    <property type="term" value="P:tetrahydrofolate interconversion"/>
    <property type="evidence" value="ECO:0007669"/>
    <property type="project" value="TreeGrafter"/>
</dbReference>
<dbReference type="GO" id="GO:0009086">
    <property type="term" value="P:methionine biosynthetic process"/>
    <property type="evidence" value="ECO:0007669"/>
    <property type="project" value="UniProtKB-KW"/>
</dbReference>
<dbReference type="Gene3D" id="3.40.50.10860">
    <property type="entry name" value="Leucine Dehydrogenase, chain A, domain 1"/>
    <property type="match status" value="1"/>
</dbReference>